<feature type="transmembrane region" description="Helical" evidence="1">
    <location>
        <begin position="45"/>
        <end position="68"/>
    </location>
</feature>
<dbReference type="EMBL" id="PKQE01000001">
    <property type="protein sequence ID" value="PLC43539.1"/>
    <property type="molecule type" value="Genomic_DNA"/>
</dbReference>
<gene>
    <name evidence="2" type="ORF">C0Q88_02120</name>
</gene>
<feature type="transmembrane region" description="Helical" evidence="1">
    <location>
        <begin position="146"/>
        <end position="166"/>
    </location>
</feature>
<dbReference type="Pfam" id="PF04307">
    <property type="entry name" value="YdjM"/>
    <property type="match status" value="1"/>
</dbReference>
<keyword evidence="1" id="KW-0812">Transmembrane</keyword>
<reference evidence="2 3" key="1">
    <citation type="submission" date="2017-12" db="EMBL/GenBank/DDBJ databases">
        <title>Draft genome sequence of Ralstonia pickettii 52.</title>
        <authorList>
            <person name="Zheng B."/>
        </authorList>
    </citation>
    <scope>NUCLEOTIDE SEQUENCE [LARGE SCALE GENOMIC DNA]</scope>
    <source>
        <strain evidence="2 3">52</strain>
    </source>
</reference>
<evidence type="ECO:0000313" key="3">
    <source>
        <dbReference type="Proteomes" id="UP000234456"/>
    </source>
</evidence>
<name>A0A2N4TV53_RALPI</name>
<organism evidence="2 3">
    <name type="scientific">Ralstonia pickettii</name>
    <name type="common">Burkholderia pickettii</name>
    <dbReference type="NCBI Taxonomy" id="329"/>
    <lineage>
        <taxon>Bacteria</taxon>
        <taxon>Pseudomonadati</taxon>
        <taxon>Pseudomonadota</taxon>
        <taxon>Betaproteobacteria</taxon>
        <taxon>Burkholderiales</taxon>
        <taxon>Burkholderiaceae</taxon>
        <taxon>Ralstonia</taxon>
    </lineage>
</organism>
<dbReference type="AlphaFoldDB" id="A0A2N4TV53"/>
<feature type="transmembrane region" description="Helical" evidence="1">
    <location>
        <begin position="80"/>
        <end position="98"/>
    </location>
</feature>
<sequence>MRSFVFRITSMASNAAHHATGWAAGLIAAALVAQALHTSLEHLGSLLAFCAAVAGSTAPDWMEVAWWTRARRLWITHRTATHWGIGWVAVLVLSYQALGHAHLWAPLLFGFACGGLMHLLADWPNPLGVPWIWGRHSLNLWKSGRCDLVVVILAWAAACWLVRPLWAATATRVVGWFAHVAR</sequence>
<keyword evidence="1" id="KW-0472">Membrane</keyword>
<proteinExistence type="predicted"/>
<comment type="caution">
    <text evidence="2">The sequence shown here is derived from an EMBL/GenBank/DDBJ whole genome shotgun (WGS) entry which is preliminary data.</text>
</comment>
<dbReference type="OrthoDB" id="6163946at2"/>
<keyword evidence="1" id="KW-1133">Transmembrane helix</keyword>
<dbReference type="InterPro" id="IPR007404">
    <property type="entry name" value="YdjM-like"/>
</dbReference>
<evidence type="ECO:0000256" key="1">
    <source>
        <dbReference type="SAM" id="Phobius"/>
    </source>
</evidence>
<accession>A0A2N4TV53</accession>
<evidence type="ECO:0000313" key="2">
    <source>
        <dbReference type="EMBL" id="PLC43539.1"/>
    </source>
</evidence>
<protein>
    <recommendedName>
        <fullName evidence="4">Metal-dependent hydrolase</fullName>
    </recommendedName>
</protein>
<evidence type="ECO:0008006" key="4">
    <source>
        <dbReference type="Google" id="ProtNLM"/>
    </source>
</evidence>
<dbReference type="Proteomes" id="UP000234456">
    <property type="component" value="Unassembled WGS sequence"/>
</dbReference>